<evidence type="ECO:0000313" key="1">
    <source>
        <dbReference type="EMBL" id="MBA0087781.1"/>
    </source>
</evidence>
<evidence type="ECO:0000313" key="2">
    <source>
        <dbReference type="Proteomes" id="UP000567293"/>
    </source>
</evidence>
<reference evidence="1" key="1">
    <citation type="submission" date="2020-06" db="EMBL/GenBank/DDBJ databases">
        <title>Legume-microbial interactions unlock mineral nutrients during tropical forest succession.</title>
        <authorList>
            <person name="Epihov D.Z."/>
        </authorList>
    </citation>
    <scope>NUCLEOTIDE SEQUENCE [LARGE SCALE GENOMIC DNA]</scope>
    <source>
        <strain evidence="1">Pan2503</strain>
    </source>
</reference>
<dbReference type="Proteomes" id="UP000567293">
    <property type="component" value="Unassembled WGS sequence"/>
</dbReference>
<protein>
    <submittedName>
        <fullName evidence="1">Uncharacterized protein</fullName>
    </submittedName>
</protein>
<sequence length="149" mass="16118">MELACPANKLGQVTLYQSSRHGSLDGAGAPAFLGAIRPQVVVVNNGPRKGLGQVDNTVKSLTPSGKRTAPYEKNSYQRLAKLPGIEDIWQQHLSLLDPDPSHNTGENMIANLEDTAECTGHWIKASVQQSGKFSVTNSRNGFSKTYLAR</sequence>
<keyword evidence="2" id="KW-1185">Reference proteome</keyword>
<comment type="caution">
    <text evidence="1">The sequence shown here is derived from an EMBL/GenBank/DDBJ whole genome shotgun (WGS) entry which is preliminary data.</text>
</comment>
<proteinExistence type="predicted"/>
<name>A0A7V8SZA5_9BACT</name>
<dbReference type="AlphaFoldDB" id="A0A7V8SZA5"/>
<gene>
    <name evidence="1" type="ORF">HRJ53_22575</name>
</gene>
<organism evidence="1 2">
    <name type="scientific">Candidatus Acidiferrum panamense</name>
    <dbReference type="NCBI Taxonomy" id="2741543"/>
    <lineage>
        <taxon>Bacteria</taxon>
        <taxon>Pseudomonadati</taxon>
        <taxon>Acidobacteriota</taxon>
        <taxon>Terriglobia</taxon>
        <taxon>Candidatus Acidiferrales</taxon>
        <taxon>Candidatus Acidiferrum</taxon>
    </lineage>
</organism>
<dbReference type="EMBL" id="JACDQQ010002179">
    <property type="protein sequence ID" value="MBA0087781.1"/>
    <property type="molecule type" value="Genomic_DNA"/>
</dbReference>
<accession>A0A7V8SZA5</accession>